<evidence type="ECO:0000313" key="6">
    <source>
        <dbReference type="EMBL" id="MFC4107766.1"/>
    </source>
</evidence>
<dbReference type="Gene3D" id="3.40.80.10">
    <property type="entry name" value="Peptidoglycan recognition protein-like"/>
    <property type="match status" value="1"/>
</dbReference>
<organism evidence="6 7">
    <name type="scientific">Micromonospora zhanjiangensis</name>
    <dbReference type="NCBI Taxonomy" id="1522057"/>
    <lineage>
        <taxon>Bacteria</taxon>
        <taxon>Bacillati</taxon>
        <taxon>Actinomycetota</taxon>
        <taxon>Actinomycetes</taxon>
        <taxon>Micromonosporales</taxon>
        <taxon>Micromonosporaceae</taxon>
        <taxon>Micromonospora</taxon>
    </lineage>
</organism>
<comment type="caution">
    <text evidence="6">The sequence shown here is derived from an EMBL/GenBank/DDBJ whole genome shotgun (WGS) entry which is preliminary data.</text>
</comment>
<keyword evidence="4" id="KW-0961">Cell wall biogenesis/degradation</keyword>
<feature type="domain" description="N-acetylmuramoyl-L-alanine amidase" evidence="5">
    <location>
        <begin position="15"/>
        <end position="159"/>
    </location>
</feature>
<dbReference type="EMBL" id="JBHSBN010000011">
    <property type="protein sequence ID" value="MFC4107766.1"/>
    <property type="molecule type" value="Genomic_DNA"/>
</dbReference>
<evidence type="ECO:0000256" key="1">
    <source>
        <dbReference type="ARBA" id="ARBA00001561"/>
    </source>
</evidence>
<evidence type="ECO:0000259" key="5">
    <source>
        <dbReference type="SMART" id="SM00644"/>
    </source>
</evidence>
<dbReference type="GO" id="GO:0008745">
    <property type="term" value="F:N-acetylmuramoyl-L-alanine amidase activity"/>
    <property type="evidence" value="ECO:0007669"/>
    <property type="project" value="UniProtKB-EC"/>
</dbReference>
<protein>
    <recommendedName>
        <fullName evidence="2">N-acetylmuramoyl-L-alanine amidase</fullName>
        <ecNumber evidence="2">3.5.1.28</ecNumber>
    </recommendedName>
</protein>
<evidence type="ECO:0000256" key="4">
    <source>
        <dbReference type="ARBA" id="ARBA00023316"/>
    </source>
</evidence>
<sequence>MKVSGISFVQGRNGYSDPDGRKYGIAIHNTSNDASARDEASYATRRTDGTSSHFYVDGREVIQSLDTSVRAGHAGSTYGNNHAVAVEITGTNGKSRQWWLDNVAWTQLGRVMAQVCRAYGIAVRRATVAEMVRNPTVRAFYSHDDMRRAWGGTTHDDPGPNFPWDRLFQAVNAALNPPKPAPTPAAKPTRKDDNMLMLKLPNDKTIWLSRDYGSGPERVALVASDEMPSGVPVITVKDEARMTLLGGPVRTAPTS</sequence>
<evidence type="ECO:0000256" key="2">
    <source>
        <dbReference type="ARBA" id="ARBA00011901"/>
    </source>
</evidence>
<keyword evidence="3 6" id="KW-0378">Hydrolase</keyword>
<reference evidence="7" key="1">
    <citation type="journal article" date="2019" name="Int. J. Syst. Evol. Microbiol.">
        <title>The Global Catalogue of Microorganisms (GCM) 10K type strain sequencing project: providing services to taxonomists for standard genome sequencing and annotation.</title>
        <authorList>
            <consortium name="The Broad Institute Genomics Platform"/>
            <consortium name="The Broad Institute Genome Sequencing Center for Infectious Disease"/>
            <person name="Wu L."/>
            <person name="Ma J."/>
        </authorList>
    </citation>
    <scope>NUCLEOTIDE SEQUENCE [LARGE SCALE GENOMIC DNA]</scope>
    <source>
        <strain evidence="7">2902at01</strain>
    </source>
</reference>
<name>A0ABV8KNR0_9ACTN</name>
<accession>A0ABV8KNR0</accession>
<dbReference type="PANTHER" id="PTHR30417:SF1">
    <property type="entry name" value="N-ACETYLMURAMOYL-L-ALANINE AMIDASE AMID"/>
    <property type="match status" value="1"/>
</dbReference>
<evidence type="ECO:0000256" key="3">
    <source>
        <dbReference type="ARBA" id="ARBA00022801"/>
    </source>
</evidence>
<dbReference type="CDD" id="cd06583">
    <property type="entry name" value="PGRP"/>
    <property type="match status" value="1"/>
</dbReference>
<dbReference type="RefSeq" id="WP_377547111.1">
    <property type="nucleotide sequence ID" value="NZ_JBHSBN010000011.1"/>
</dbReference>
<proteinExistence type="predicted"/>
<comment type="catalytic activity">
    <reaction evidence="1">
        <text>Hydrolyzes the link between N-acetylmuramoyl residues and L-amino acid residues in certain cell-wall glycopeptides.</text>
        <dbReference type="EC" id="3.5.1.28"/>
    </reaction>
</comment>
<dbReference type="PANTHER" id="PTHR30417">
    <property type="entry name" value="N-ACETYLMURAMOYL-L-ALANINE AMIDASE AMID"/>
    <property type="match status" value="1"/>
</dbReference>
<dbReference type="EC" id="3.5.1.28" evidence="2"/>
<gene>
    <name evidence="6" type="ORF">ACFOX0_17770</name>
</gene>
<dbReference type="InterPro" id="IPR002502">
    <property type="entry name" value="Amidase_domain"/>
</dbReference>
<dbReference type="InterPro" id="IPR051206">
    <property type="entry name" value="NAMLAA_amidase_2"/>
</dbReference>
<dbReference type="Pfam" id="PF01510">
    <property type="entry name" value="Amidase_2"/>
    <property type="match status" value="1"/>
</dbReference>
<dbReference type="SMART" id="SM00644">
    <property type="entry name" value="Ami_2"/>
    <property type="match status" value="1"/>
</dbReference>
<dbReference type="InterPro" id="IPR036505">
    <property type="entry name" value="Amidase/PGRP_sf"/>
</dbReference>
<keyword evidence="7" id="KW-1185">Reference proteome</keyword>
<dbReference type="SUPFAM" id="SSF55846">
    <property type="entry name" value="N-acetylmuramoyl-L-alanine amidase-like"/>
    <property type="match status" value="1"/>
</dbReference>
<dbReference type="Proteomes" id="UP001595868">
    <property type="component" value="Unassembled WGS sequence"/>
</dbReference>
<evidence type="ECO:0000313" key="7">
    <source>
        <dbReference type="Proteomes" id="UP001595868"/>
    </source>
</evidence>